<dbReference type="Gene3D" id="2.40.128.10">
    <property type="match status" value="1"/>
</dbReference>
<feature type="site" description="Important for catalytic activity, responsible for pKa modulation of the active site Glu and correct orientation of both the proton donor and substrate" evidence="8">
    <location>
        <position position="245"/>
    </location>
</feature>
<dbReference type="Gene3D" id="2.60.120.200">
    <property type="match status" value="1"/>
</dbReference>
<evidence type="ECO:0000259" key="11">
    <source>
        <dbReference type="SMART" id="SM00560"/>
    </source>
</evidence>
<evidence type="ECO:0000313" key="13">
    <source>
        <dbReference type="Proteomes" id="UP000281498"/>
    </source>
</evidence>
<feature type="region of interest" description="Disordered" evidence="9">
    <location>
        <begin position="30"/>
        <end position="51"/>
    </location>
</feature>
<name>A0A3A9K479_9BACI</name>
<dbReference type="PANTHER" id="PTHR43301">
    <property type="entry name" value="ARABINAN ENDO-1,5-ALPHA-L-ARABINOSIDASE"/>
    <property type="match status" value="1"/>
</dbReference>
<dbReference type="InterPro" id="IPR013320">
    <property type="entry name" value="ConA-like_dom_sf"/>
</dbReference>
<evidence type="ECO:0000256" key="6">
    <source>
        <dbReference type="ARBA" id="ARBA00023295"/>
    </source>
</evidence>
<organism evidence="12 13">
    <name type="scientific">Salipaludibacillus neizhouensis</name>
    <dbReference type="NCBI Taxonomy" id="885475"/>
    <lineage>
        <taxon>Bacteria</taxon>
        <taxon>Bacillati</taxon>
        <taxon>Bacillota</taxon>
        <taxon>Bacilli</taxon>
        <taxon>Bacillales</taxon>
        <taxon>Bacillaceae</taxon>
    </lineage>
</organism>
<dbReference type="SMART" id="SM00560">
    <property type="entry name" value="LamGL"/>
    <property type="match status" value="1"/>
</dbReference>
<feature type="chain" id="PRO_5017226571" evidence="10">
    <location>
        <begin position="27"/>
        <end position="865"/>
    </location>
</feature>
<keyword evidence="5" id="KW-1015">Disulfide bond</keyword>
<proteinExistence type="inferred from homology"/>
<dbReference type="InterPro" id="IPR023296">
    <property type="entry name" value="Glyco_hydro_beta-prop_sf"/>
</dbReference>
<dbReference type="Proteomes" id="UP000281498">
    <property type="component" value="Unassembled WGS sequence"/>
</dbReference>
<dbReference type="InterPro" id="IPR046780">
    <property type="entry name" value="aBig_2"/>
</dbReference>
<evidence type="ECO:0000313" key="12">
    <source>
        <dbReference type="EMBL" id="RKL65282.1"/>
    </source>
</evidence>
<dbReference type="InterPro" id="IPR006558">
    <property type="entry name" value="LamG-like"/>
</dbReference>
<dbReference type="RefSeq" id="WP_110935689.1">
    <property type="nucleotide sequence ID" value="NZ_KZ614146.1"/>
</dbReference>
<keyword evidence="6" id="KW-0326">Glycosidase</keyword>
<evidence type="ECO:0000256" key="3">
    <source>
        <dbReference type="ARBA" id="ARBA00022729"/>
    </source>
</evidence>
<accession>A0A3A9K479</accession>
<dbReference type="GO" id="GO:0004553">
    <property type="term" value="F:hydrolase activity, hydrolyzing O-glycosyl compounds"/>
    <property type="evidence" value="ECO:0007669"/>
    <property type="project" value="InterPro"/>
</dbReference>
<evidence type="ECO:0000256" key="4">
    <source>
        <dbReference type="ARBA" id="ARBA00022801"/>
    </source>
</evidence>
<evidence type="ECO:0000256" key="7">
    <source>
        <dbReference type="PIRSR" id="PIRSR606710-1"/>
    </source>
</evidence>
<dbReference type="Pfam" id="PF04616">
    <property type="entry name" value="Glyco_hydro_43"/>
    <property type="match status" value="1"/>
</dbReference>
<protein>
    <submittedName>
        <fullName evidence="12">Arabinanase</fullName>
    </submittedName>
</protein>
<dbReference type="GO" id="GO:0005975">
    <property type="term" value="P:carbohydrate metabolic process"/>
    <property type="evidence" value="ECO:0007669"/>
    <property type="project" value="InterPro"/>
</dbReference>
<dbReference type="SUPFAM" id="SSF49899">
    <property type="entry name" value="Concanavalin A-like lectins/glucanases"/>
    <property type="match status" value="1"/>
</dbReference>
<evidence type="ECO:0000256" key="8">
    <source>
        <dbReference type="PIRSR" id="PIRSR606710-2"/>
    </source>
</evidence>
<keyword evidence="4" id="KW-0378">Hydrolase</keyword>
<feature type="active site" description="Proton donor" evidence="7">
    <location>
        <position position="311"/>
    </location>
</feature>
<evidence type="ECO:0000256" key="2">
    <source>
        <dbReference type="ARBA" id="ARBA00009865"/>
    </source>
</evidence>
<evidence type="ECO:0000256" key="9">
    <source>
        <dbReference type="SAM" id="MobiDB-lite"/>
    </source>
</evidence>
<dbReference type="Pfam" id="PF20578">
    <property type="entry name" value="aBig_2"/>
    <property type="match status" value="1"/>
</dbReference>
<dbReference type="SUPFAM" id="SSF75005">
    <property type="entry name" value="Arabinanase/levansucrase/invertase"/>
    <property type="match status" value="1"/>
</dbReference>
<feature type="signal peptide" evidence="10">
    <location>
        <begin position="1"/>
        <end position="26"/>
    </location>
</feature>
<evidence type="ECO:0000256" key="5">
    <source>
        <dbReference type="ARBA" id="ARBA00023157"/>
    </source>
</evidence>
<comment type="pathway">
    <text evidence="1">Glycan metabolism; L-arabinan degradation.</text>
</comment>
<dbReference type="InterPro" id="IPR006710">
    <property type="entry name" value="Glyco_hydro_43"/>
</dbReference>
<feature type="domain" description="LamG-like jellyroll fold" evidence="11">
    <location>
        <begin position="726"/>
        <end position="857"/>
    </location>
</feature>
<gene>
    <name evidence="12" type="ORF">CR203_21670</name>
</gene>
<dbReference type="Pfam" id="PF16369">
    <property type="entry name" value="GH43_C"/>
    <property type="match status" value="1"/>
</dbReference>
<dbReference type="PANTHER" id="PTHR43301:SF3">
    <property type="entry name" value="ARABINAN ENDO-1,5-ALPHA-L-ARABINOSIDASE A-RELATED"/>
    <property type="match status" value="1"/>
</dbReference>
<dbReference type="AlphaFoldDB" id="A0A3A9K479"/>
<dbReference type="InterPro" id="IPR050727">
    <property type="entry name" value="GH43_arabinanases"/>
</dbReference>
<feature type="active site" description="Proton acceptor" evidence="7">
    <location>
        <position position="62"/>
    </location>
</feature>
<comment type="caution">
    <text evidence="12">The sequence shown here is derived from an EMBL/GenBank/DDBJ whole genome shotgun (WGS) entry which is preliminary data.</text>
</comment>
<dbReference type="Gene3D" id="2.115.10.20">
    <property type="entry name" value="Glycosyl hydrolase domain, family 43"/>
    <property type="match status" value="1"/>
</dbReference>
<dbReference type="InterPro" id="IPR032291">
    <property type="entry name" value="Abn2_C"/>
</dbReference>
<sequence length="865" mass="95403">MRKTSAQRITFIVLILLLMIPLTVSANGKSGEPNVPPNENNNKPHLDYQGDSMDFENASVHDPSIIKADGMYYVFGTHIAAAKSEDLINWTNFTNGYTRTDNTLYGDLSENLSGSFEWAGENDADSRGGFGVWAPDIFWNEDYVNEDGTKGTYMIYYSVSSTWQRSAIGYAVSKDIEGPYEYVDTIVYSGFTKVEAYDNNSDVNKQWENTNISGLIEDGVFAEPNPEWFQSDDVYNTRLYPNAIDANMFYDEDGTLWMTYGSWSGGIYMYELDKSTGQPIYPGEDGTTEDGRIIDRYFGTQIAGGFGHSIEGPYAYYDDELDYYYLYLTYGGLAATGGYQMRVFRSESPTGPYVDAAGEPAALPDSLDDGTVGNKVNSYAHSDFGNKLMGNFLFERKIGDPGSGVGHTYAAPGHNSVHYDQETGERFVVFHTRFPNRGESHEVRVHQLFMNKEGWPVATPFRYSGETLDKVNKQDIVGEYKFVNHGKEITGSVTNSVFVTLNKDNTVSGDVTGTWKKTGHNKAELTIDGKTYDGVFLRQYDTSSELTVMTFTAMSNEGVAVWGTKTLDRTDEEVIEAVVNDLDFGDLDSVISNLTLPTEGTQNTVISWETSDPGVVTDTGEVTRPAVGEEDATATLTATITKDGTTITKTFDITVLAYLPAGLTAHYAFESTLEDSTENFGTGTMTGNRINNTGGMITYTDGVRGEAAVFNGDSGVRLPDGLISSHTYSVSLWLKPESLSAYTTAFFGARSDSSWISLLPGGNGNGQTMVWSGSQRWVDSTTSRTIPIDQWSHVVFTVDEGNIKVYIDGVLQHDGNNFPNIFTTTNGNFSLAVNWWDTPFKGLMDELRVYEGALSPEEIVELAQK</sequence>
<keyword evidence="13" id="KW-1185">Reference proteome</keyword>
<dbReference type="Pfam" id="PF13385">
    <property type="entry name" value="Laminin_G_3"/>
    <property type="match status" value="1"/>
</dbReference>
<evidence type="ECO:0000256" key="1">
    <source>
        <dbReference type="ARBA" id="ARBA00004834"/>
    </source>
</evidence>
<keyword evidence="3 10" id="KW-0732">Signal</keyword>
<dbReference type="OrthoDB" id="9801455at2"/>
<reference evidence="12 13" key="1">
    <citation type="submission" date="2017-10" db="EMBL/GenBank/DDBJ databases">
        <title>Bacillus sp. nov., a halophilic bacterium isolated from a Keqin Lake.</title>
        <authorList>
            <person name="Wang H."/>
        </authorList>
    </citation>
    <scope>NUCLEOTIDE SEQUENCE [LARGE SCALE GENOMIC DNA]</scope>
    <source>
        <strain evidence="12 13">KCTC 13187</strain>
    </source>
</reference>
<dbReference type="EMBL" id="PDOE01000019">
    <property type="protein sequence ID" value="RKL65282.1"/>
    <property type="molecule type" value="Genomic_DNA"/>
</dbReference>
<comment type="similarity">
    <text evidence="2">Belongs to the glycosyl hydrolase 43 family.</text>
</comment>
<evidence type="ECO:0000256" key="10">
    <source>
        <dbReference type="SAM" id="SignalP"/>
    </source>
</evidence>